<dbReference type="Proteomes" id="UP000008177">
    <property type="component" value="Unplaced contigs"/>
</dbReference>
<reference evidence="2" key="1">
    <citation type="journal article" date="2011" name="PLoS Genet.">
        <title>Genomic analysis of the necrotrophic fungal pathogens Sclerotinia sclerotiorum and Botrytis cinerea.</title>
        <authorList>
            <person name="Amselem J."/>
            <person name="Cuomo C.A."/>
            <person name="van Kan J.A."/>
            <person name="Viaud M."/>
            <person name="Benito E.P."/>
            <person name="Couloux A."/>
            <person name="Coutinho P.M."/>
            <person name="de Vries R.P."/>
            <person name="Dyer P.S."/>
            <person name="Fillinger S."/>
            <person name="Fournier E."/>
            <person name="Gout L."/>
            <person name="Hahn M."/>
            <person name="Kohn L."/>
            <person name="Lapalu N."/>
            <person name="Plummer K.M."/>
            <person name="Pradier J.M."/>
            <person name="Quevillon E."/>
            <person name="Sharon A."/>
            <person name="Simon A."/>
            <person name="ten Have A."/>
            <person name="Tudzynski B."/>
            <person name="Tudzynski P."/>
            <person name="Wincker P."/>
            <person name="Andrew M."/>
            <person name="Anthouard V."/>
            <person name="Beever R.E."/>
            <person name="Beffa R."/>
            <person name="Benoit I."/>
            <person name="Bouzid O."/>
            <person name="Brault B."/>
            <person name="Chen Z."/>
            <person name="Choquer M."/>
            <person name="Collemare J."/>
            <person name="Cotton P."/>
            <person name="Danchin E.G."/>
            <person name="Da Silva C."/>
            <person name="Gautier A."/>
            <person name="Giraud C."/>
            <person name="Giraud T."/>
            <person name="Gonzalez C."/>
            <person name="Grossetete S."/>
            <person name="Guldener U."/>
            <person name="Henrissat B."/>
            <person name="Howlett B.J."/>
            <person name="Kodira C."/>
            <person name="Kretschmer M."/>
            <person name="Lappartient A."/>
            <person name="Leroch M."/>
            <person name="Levis C."/>
            <person name="Mauceli E."/>
            <person name="Neuveglise C."/>
            <person name="Oeser B."/>
            <person name="Pearson M."/>
            <person name="Poulain J."/>
            <person name="Poussereau N."/>
            <person name="Quesneville H."/>
            <person name="Rascle C."/>
            <person name="Schumacher J."/>
            <person name="Segurens B."/>
            <person name="Sexton A."/>
            <person name="Silva E."/>
            <person name="Sirven C."/>
            <person name="Soanes D.M."/>
            <person name="Talbot N.J."/>
            <person name="Templeton M."/>
            <person name="Yandava C."/>
            <person name="Yarden O."/>
            <person name="Zeng Q."/>
            <person name="Rollins J.A."/>
            <person name="Lebrun M.H."/>
            <person name="Dickman M."/>
        </authorList>
    </citation>
    <scope>NUCLEOTIDE SEQUENCE [LARGE SCALE GENOMIC DNA]</scope>
    <source>
        <strain evidence="2">T4</strain>
    </source>
</reference>
<sequence>MYKDECVEISETTPGHADSFDFRALEYRFVKQKSENSQSMIQYTEGGKGLLRCDSLYAAYLVQRWRRGENIWDLSN</sequence>
<dbReference type="AlphaFoldDB" id="G2YYF0"/>
<protein>
    <submittedName>
        <fullName evidence="1">Uncharacterized protein</fullName>
    </submittedName>
</protein>
<organism evidence="1 2">
    <name type="scientific">Botryotinia fuckeliana (strain T4)</name>
    <name type="common">Noble rot fungus</name>
    <name type="synonym">Botrytis cinerea</name>
    <dbReference type="NCBI Taxonomy" id="999810"/>
    <lineage>
        <taxon>Eukaryota</taxon>
        <taxon>Fungi</taxon>
        <taxon>Dikarya</taxon>
        <taxon>Ascomycota</taxon>
        <taxon>Pezizomycotina</taxon>
        <taxon>Leotiomycetes</taxon>
        <taxon>Helotiales</taxon>
        <taxon>Sclerotiniaceae</taxon>
        <taxon>Botrytis</taxon>
    </lineage>
</organism>
<evidence type="ECO:0000313" key="2">
    <source>
        <dbReference type="Proteomes" id="UP000008177"/>
    </source>
</evidence>
<accession>G2YYF0</accession>
<name>G2YYF0_BOTF4</name>
<dbReference type="EMBL" id="FQ790361">
    <property type="protein sequence ID" value="CCD56648.1"/>
    <property type="molecule type" value="Genomic_DNA"/>
</dbReference>
<dbReference type="HOGENOM" id="CLU_2654239_0_0_1"/>
<proteinExistence type="predicted"/>
<dbReference type="InParanoid" id="G2YYF0"/>
<evidence type="ECO:0000313" key="1">
    <source>
        <dbReference type="EMBL" id="CCD56648.1"/>
    </source>
</evidence>
<gene>
    <name evidence="1" type="ORF">BofuT4_uP144560.1</name>
</gene>